<evidence type="ECO:0000256" key="13">
    <source>
        <dbReference type="ARBA" id="ARBA00023180"/>
    </source>
</evidence>
<gene>
    <name evidence="18" type="ORF">RN001_000108</name>
</gene>
<feature type="transmembrane region" description="Helical" evidence="15">
    <location>
        <begin position="515"/>
        <end position="543"/>
    </location>
</feature>
<feature type="transmembrane region" description="Helical" evidence="15">
    <location>
        <begin position="636"/>
        <end position="653"/>
    </location>
</feature>
<dbReference type="PANTHER" id="PTHR12147:SF22">
    <property type="entry name" value="ENDOPLASMIC RETICULUM METALLOPEPTIDASE 1"/>
    <property type="match status" value="1"/>
</dbReference>
<keyword evidence="13" id="KW-0325">Glycoprotein</keyword>
<feature type="transmembrane region" description="Helical" evidence="15">
    <location>
        <begin position="753"/>
        <end position="775"/>
    </location>
</feature>
<dbReference type="InterPro" id="IPR048024">
    <property type="entry name" value="Fxna-like_M28_dom"/>
</dbReference>
<evidence type="ECO:0000259" key="16">
    <source>
        <dbReference type="Pfam" id="PF04389"/>
    </source>
</evidence>
<evidence type="ECO:0000256" key="11">
    <source>
        <dbReference type="ARBA" id="ARBA00023049"/>
    </source>
</evidence>
<evidence type="ECO:0000256" key="9">
    <source>
        <dbReference type="ARBA" id="ARBA00022833"/>
    </source>
</evidence>
<keyword evidence="4" id="KW-0645">Protease</keyword>
<dbReference type="Pfam" id="PF22248">
    <property type="entry name" value="ERMP1_C"/>
    <property type="match status" value="2"/>
</dbReference>
<feature type="transmembrane region" description="Helical" evidence="15">
    <location>
        <begin position="688"/>
        <end position="705"/>
    </location>
</feature>
<evidence type="ECO:0000256" key="15">
    <source>
        <dbReference type="SAM" id="Phobius"/>
    </source>
</evidence>
<dbReference type="InterPro" id="IPR053973">
    <property type="entry name" value="ERMP1-like_C"/>
</dbReference>
<keyword evidence="9" id="KW-0862">Zinc</keyword>
<evidence type="ECO:0000256" key="2">
    <source>
        <dbReference type="ARBA" id="ARBA00004477"/>
    </source>
</evidence>
<dbReference type="CDD" id="cd03875">
    <property type="entry name" value="M28_Fxna_like"/>
    <property type="match status" value="1"/>
</dbReference>
<keyword evidence="5 15" id="KW-0812">Transmembrane</keyword>
<evidence type="ECO:0000256" key="5">
    <source>
        <dbReference type="ARBA" id="ARBA00022692"/>
    </source>
</evidence>
<keyword evidence="19" id="KW-1185">Reference proteome</keyword>
<evidence type="ECO:0000256" key="14">
    <source>
        <dbReference type="ARBA" id="ARBA00078796"/>
    </source>
</evidence>
<feature type="transmembrane region" description="Helical" evidence="15">
    <location>
        <begin position="174"/>
        <end position="197"/>
    </location>
</feature>
<dbReference type="PANTHER" id="PTHR12147">
    <property type="entry name" value="METALLOPEPTIDASE M28 FAMILY MEMBER"/>
    <property type="match status" value="1"/>
</dbReference>
<feature type="transmembrane region" description="Helical" evidence="15">
    <location>
        <begin position="15"/>
        <end position="38"/>
    </location>
</feature>
<comment type="caution">
    <text evidence="18">The sequence shown here is derived from an EMBL/GenBank/DDBJ whole genome shotgun (WGS) entry which is preliminary data.</text>
</comment>
<comment type="similarity">
    <text evidence="3">Belongs to the peptidase M28 family.</text>
</comment>
<dbReference type="SUPFAM" id="SSF53187">
    <property type="entry name" value="Zn-dependent exopeptidases"/>
    <property type="match status" value="1"/>
</dbReference>
<evidence type="ECO:0000256" key="7">
    <source>
        <dbReference type="ARBA" id="ARBA00022801"/>
    </source>
</evidence>
<evidence type="ECO:0000313" key="18">
    <source>
        <dbReference type="EMBL" id="KAK4883837.1"/>
    </source>
</evidence>
<dbReference type="GO" id="GO:0006508">
    <property type="term" value="P:proteolysis"/>
    <property type="evidence" value="ECO:0007669"/>
    <property type="project" value="UniProtKB-KW"/>
</dbReference>
<keyword evidence="8" id="KW-0256">Endoplasmic reticulum</keyword>
<reference evidence="19" key="1">
    <citation type="submission" date="2023-01" db="EMBL/GenBank/DDBJ databases">
        <title>Key to firefly adult light organ development and bioluminescence: homeobox transcription factors regulate luciferase expression and transportation to peroxisome.</title>
        <authorList>
            <person name="Fu X."/>
        </authorList>
    </citation>
    <scope>NUCLEOTIDE SEQUENCE [LARGE SCALE GENOMIC DNA]</scope>
</reference>
<organism evidence="18 19">
    <name type="scientific">Aquatica leii</name>
    <dbReference type="NCBI Taxonomy" id="1421715"/>
    <lineage>
        <taxon>Eukaryota</taxon>
        <taxon>Metazoa</taxon>
        <taxon>Ecdysozoa</taxon>
        <taxon>Arthropoda</taxon>
        <taxon>Hexapoda</taxon>
        <taxon>Insecta</taxon>
        <taxon>Pterygota</taxon>
        <taxon>Neoptera</taxon>
        <taxon>Endopterygota</taxon>
        <taxon>Coleoptera</taxon>
        <taxon>Polyphaga</taxon>
        <taxon>Elateriformia</taxon>
        <taxon>Elateroidea</taxon>
        <taxon>Lampyridae</taxon>
        <taxon>Luciolinae</taxon>
        <taxon>Aquatica</taxon>
    </lineage>
</organism>
<evidence type="ECO:0000256" key="4">
    <source>
        <dbReference type="ARBA" id="ARBA00022670"/>
    </source>
</evidence>
<comment type="cofactor">
    <cofactor evidence="1">
        <name>Zn(2+)</name>
        <dbReference type="ChEBI" id="CHEBI:29105"/>
    </cofactor>
</comment>
<proteinExistence type="inferred from homology"/>
<keyword evidence="7" id="KW-0378">Hydrolase</keyword>
<feature type="transmembrane region" description="Helical" evidence="15">
    <location>
        <begin position="593"/>
        <end position="616"/>
    </location>
</feature>
<feature type="transmembrane region" description="Helical" evidence="15">
    <location>
        <begin position="555"/>
        <end position="581"/>
    </location>
</feature>
<keyword evidence="6" id="KW-0479">Metal-binding</keyword>
<dbReference type="Gene3D" id="3.40.630.10">
    <property type="entry name" value="Zn peptidases"/>
    <property type="match status" value="1"/>
</dbReference>
<protein>
    <recommendedName>
        <fullName evidence="14">FXNA-like protease</fullName>
    </recommendedName>
</protein>
<evidence type="ECO:0000259" key="17">
    <source>
        <dbReference type="Pfam" id="PF22248"/>
    </source>
</evidence>
<feature type="transmembrane region" description="Helical" evidence="15">
    <location>
        <begin position="725"/>
        <end position="746"/>
    </location>
</feature>
<comment type="subcellular location">
    <subcellularLocation>
        <location evidence="2">Endoplasmic reticulum membrane</location>
        <topology evidence="2">Multi-pass membrane protein</topology>
    </subcellularLocation>
</comment>
<accession>A0AAN7Q6S3</accession>
<dbReference type="FunFam" id="3.40.630.10:FF:000008">
    <property type="entry name" value="Endoplasmic reticulum metallopeptidase 1"/>
    <property type="match status" value="1"/>
</dbReference>
<dbReference type="GO" id="GO:0046872">
    <property type="term" value="F:metal ion binding"/>
    <property type="evidence" value="ECO:0007669"/>
    <property type="project" value="UniProtKB-KW"/>
</dbReference>
<dbReference type="EMBL" id="JARPUR010000001">
    <property type="protein sequence ID" value="KAK4883837.1"/>
    <property type="molecule type" value="Genomic_DNA"/>
</dbReference>
<dbReference type="Proteomes" id="UP001353858">
    <property type="component" value="Unassembled WGS sequence"/>
</dbReference>
<keyword evidence="10 15" id="KW-1133">Transmembrane helix</keyword>
<feature type="transmembrane region" description="Helical" evidence="15">
    <location>
        <begin position="953"/>
        <end position="975"/>
    </location>
</feature>
<feature type="transmembrane region" description="Helical" evidence="15">
    <location>
        <begin position="659"/>
        <end position="676"/>
    </location>
</feature>
<dbReference type="InterPro" id="IPR007484">
    <property type="entry name" value="Peptidase_M28"/>
</dbReference>
<evidence type="ECO:0000256" key="12">
    <source>
        <dbReference type="ARBA" id="ARBA00023136"/>
    </source>
</evidence>
<keyword evidence="12 15" id="KW-0472">Membrane</keyword>
<evidence type="ECO:0000256" key="6">
    <source>
        <dbReference type="ARBA" id="ARBA00022723"/>
    </source>
</evidence>
<dbReference type="GO" id="GO:0005789">
    <property type="term" value="C:endoplasmic reticulum membrane"/>
    <property type="evidence" value="ECO:0007669"/>
    <property type="project" value="UniProtKB-SubCell"/>
</dbReference>
<evidence type="ECO:0000256" key="1">
    <source>
        <dbReference type="ARBA" id="ARBA00001947"/>
    </source>
</evidence>
<evidence type="ECO:0000256" key="3">
    <source>
        <dbReference type="ARBA" id="ARBA00010918"/>
    </source>
</evidence>
<sequence length="1183" mass="134006">MGFVFLVLSRSETDIEISVILVTWAYTILITSAYIPLINLIKKNFVPIATLLGIHLIFLIIVFTPLGNPYSMDFNSPTRAPFMFNLTVINQYGINGEVVNNTIALEIVRKQRNKWTTELVKDLELENINKKRYYFVLALVHLIRKLSWMEDYSPEPNNNKRKKNFQKFIGHTENISPLAGIIFILGIFSLYGVVYLIDDISPRALHIEDEDQVVDRFIAERAQGDLKDLTDIGPRVVGTNENENLAVDLLKKKILTIIEQAHKNQKIELDLQVASGSFNSTTSAVRVYENIQNIVVKVHAAKYSKHSILINTHFDSVPTSPGGSDNGINCVVALEVLRKTTQSPDAAIHNVIYVFNGAEEIGLVGGHAFVTQHRWARAITAFINLDANGSGGKLMLFQTGPKQHWLLKHLKHVGLPNAQVMGEELFESGILPFSTDYNVFTTTGKMVGLNFAFFKDARRYHTRYDNFENIPLSTYQHAGDTVLTLIRSLANASDLADIKESNTKSIYYDCLGLFLIYYTNTIGIVINIVVCLFSILIALKSLYDFRITSKRHLKYIAVTFLGSILGWFAAAGFVTIVAVSLDALHYNMVWYSNSWIVCGLYVIPTFLISFMFVSLFKRFIKTDVTFNVHAQIQAHLFRLIWTVAIIIATCFGIRSTYIILIPVFCQTVAFVLIHATCSQYTKQTWQTLFFIVTIPGTMYTMYFMLLTQSTMLPAFGFQGANTELFVAYLYLFVTLLISSTYVPYAVVLRKTYIVFLSYLPIFIVCFAIVFTPLAYPYSDNPDSPALQRFTVSYETFIARKGLDNNIYNRTNGLSVISFDSNSKQTLQKYVNDSFENDLDLIPLTMSVVVTLNSRKYITDSQTHYNFTIEGPNQIFITINALESSTITNAKLYLSNAEIILKPNSAHHFIDYVRGKNSTTPMTLILKTKHPPHPNAPLLSFYVPYAVVLRKTHIVFLSYLPIFIVCFGMVFTPLAYPYSDNPDSPALQRFTVSYETFITRKGLDNNVYNRTNGISVISFDSNSKQTLQKYVNDSLENDLDLIPLTMSVAVTLNSRKYITDSQTHYNFTIEGPNQIFITINALEGSTIANAKLYLSNAEIILKSNSAHHFIDYVRGKNSTTPMTLILKTKHPPHPNAPLLSFYVSAIYQYSNGSVPIPYFDKYLKQFPPWTNVETQFKLHDLMTF</sequence>
<feature type="domain" description="Endoplasmic reticulum metallopeptidase 1-like C-terminal" evidence="17">
    <location>
        <begin position="846"/>
        <end position="942"/>
    </location>
</feature>
<keyword evidence="11" id="KW-0482">Metalloprotease</keyword>
<dbReference type="AlphaFoldDB" id="A0AAN7Q6S3"/>
<feature type="domain" description="Peptidase M28" evidence="16">
    <location>
        <begin position="293"/>
        <end position="485"/>
    </location>
</feature>
<dbReference type="Pfam" id="PF04389">
    <property type="entry name" value="Peptidase_M28"/>
    <property type="match status" value="1"/>
</dbReference>
<feature type="transmembrane region" description="Helical" evidence="15">
    <location>
        <begin position="45"/>
        <end position="66"/>
    </location>
</feature>
<evidence type="ECO:0000256" key="8">
    <source>
        <dbReference type="ARBA" id="ARBA00022824"/>
    </source>
</evidence>
<dbReference type="InterPro" id="IPR045175">
    <property type="entry name" value="M28_fam"/>
</dbReference>
<dbReference type="GO" id="GO:0008235">
    <property type="term" value="F:metalloexopeptidase activity"/>
    <property type="evidence" value="ECO:0007669"/>
    <property type="project" value="InterPro"/>
</dbReference>
<feature type="domain" description="Endoplasmic reticulum metallopeptidase 1-like C-terminal" evidence="17">
    <location>
        <begin position="1046"/>
        <end position="1171"/>
    </location>
</feature>
<evidence type="ECO:0000256" key="10">
    <source>
        <dbReference type="ARBA" id="ARBA00022989"/>
    </source>
</evidence>
<evidence type="ECO:0000313" key="19">
    <source>
        <dbReference type="Proteomes" id="UP001353858"/>
    </source>
</evidence>
<name>A0AAN7Q6S3_9COLE</name>